<dbReference type="Gene3D" id="3.10.129.120">
    <property type="match status" value="1"/>
</dbReference>
<protein>
    <submittedName>
        <fullName evidence="1">Uncharacterized protein</fullName>
    </submittedName>
</protein>
<comment type="caution">
    <text evidence="1">The sequence shown here is derived from an EMBL/GenBank/DDBJ whole genome shotgun (WGS) entry which is preliminary data.</text>
</comment>
<dbReference type="AlphaFoldDB" id="A0A014PLW4"/>
<dbReference type="EMBL" id="JELW01000035">
    <property type="protein sequence ID" value="EXU97585.1"/>
    <property type="molecule type" value="Genomic_DNA"/>
</dbReference>
<evidence type="ECO:0000313" key="2">
    <source>
        <dbReference type="Proteomes" id="UP000030151"/>
    </source>
</evidence>
<proteinExistence type="predicted"/>
<name>A0A014PLW4_9HYPO</name>
<evidence type="ECO:0000313" key="1">
    <source>
        <dbReference type="EMBL" id="EXU97585.1"/>
    </source>
</evidence>
<reference evidence="1 2" key="1">
    <citation type="submission" date="2014-02" db="EMBL/GenBank/DDBJ databases">
        <title>The genome sequence of the entomopathogenic fungus Metarhizium robertsii ARSEF 2575.</title>
        <authorList>
            <person name="Giuliano Garisto Donzelli B."/>
            <person name="Roe B.A."/>
            <person name="Macmil S.L."/>
            <person name="Krasnoff S.B."/>
            <person name="Gibson D.M."/>
        </authorList>
    </citation>
    <scope>NUCLEOTIDE SEQUENCE [LARGE SCALE GENOMIC DNA]</scope>
    <source>
        <strain evidence="1 2">ARSEF 2575</strain>
    </source>
</reference>
<gene>
    <name evidence="1" type="ORF">X797_009305</name>
</gene>
<dbReference type="HOGENOM" id="CLU_1855755_0_0_1"/>
<organism evidence="1 2">
    <name type="scientific">Metarhizium robertsii</name>
    <dbReference type="NCBI Taxonomy" id="568076"/>
    <lineage>
        <taxon>Eukaryota</taxon>
        <taxon>Fungi</taxon>
        <taxon>Dikarya</taxon>
        <taxon>Ascomycota</taxon>
        <taxon>Pezizomycotina</taxon>
        <taxon>Sordariomycetes</taxon>
        <taxon>Hypocreomycetidae</taxon>
        <taxon>Hypocreales</taxon>
        <taxon>Clavicipitaceae</taxon>
        <taxon>Metarhizium</taxon>
    </lineage>
</organism>
<dbReference type="Proteomes" id="UP000030151">
    <property type="component" value="Unassembled WGS sequence"/>
</dbReference>
<accession>A0A014PLW4</accession>
<sequence>MSGDYTVGRVAVPGTAASMHSAHETRPIVSTSFMNLMFQFTFPLLGAGFGSMPSLFMPSAIGDVGISTRPPNMPSESVRVVAAGRLGRQSPGSVSFYIHAWNAACGEPVVIMDDFKMSHVKGGMVADQKPRLPRYKLE</sequence>